<feature type="transmembrane region" description="Helical" evidence="1">
    <location>
        <begin position="243"/>
        <end position="260"/>
    </location>
</feature>
<feature type="transmembrane region" description="Helical" evidence="1">
    <location>
        <begin position="199"/>
        <end position="223"/>
    </location>
</feature>
<evidence type="ECO:0000313" key="3">
    <source>
        <dbReference type="Proteomes" id="UP000284706"/>
    </source>
</evidence>
<feature type="transmembrane region" description="Helical" evidence="1">
    <location>
        <begin position="169"/>
        <end position="192"/>
    </location>
</feature>
<proteinExistence type="predicted"/>
<keyword evidence="1" id="KW-0812">Transmembrane</keyword>
<dbReference type="STRING" id="231916.A0A409Y271"/>
<dbReference type="InParanoid" id="A0A409Y271"/>
<dbReference type="PANTHER" id="PTHR33048:SF47">
    <property type="entry name" value="INTEGRAL MEMBRANE PROTEIN-RELATED"/>
    <property type="match status" value="1"/>
</dbReference>
<reference evidence="2 3" key="1">
    <citation type="journal article" date="2018" name="Evol. Lett.">
        <title>Horizontal gene cluster transfer increased hallucinogenic mushroom diversity.</title>
        <authorList>
            <person name="Reynolds H.T."/>
            <person name="Vijayakumar V."/>
            <person name="Gluck-Thaler E."/>
            <person name="Korotkin H.B."/>
            <person name="Matheny P.B."/>
            <person name="Slot J.C."/>
        </authorList>
    </citation>
    <scope>NUCLEOTIDE SEQUENCE [LARGE SCALE GENOMIC DNA]</scope>
    <source>
        <strain evidence="2 3">SRW20</strain>
    </source>
</reference>
<accession>A0A409Y271</accession>
<protein>
    <recommendedName>
        <fullName evidence="4">G-protein coupled receptors family 1 profile domain-containing protein</fullName>
    </recommendedName>
</protein>
<dbReference type="EMBL" id="NHYE01001291">
    <property type="protein sequence ID" value="PPQ97105.1"/>
    <property type="molecule type" value="Genomic_DNA"/>
</dbReference>
<dbReference type="PANTHER" id="PTHR33048">
    <property type="entry name" value="PTH11-LIKE INTEGRAL MEMBRANE PROTEIN (AFU_ORTHOLOGUE AFUA_5G11245)"/>
    <property type="match status" value="1"/>
</dbReference>
<organism evidence="2 3">
    <name type="scientific">Gymnopilus dilepis</name>
    <dbReference type="NCBI Taxonomy" id="231916"/>
    <lineage>
        <taxon>Eukaryota</taxon>
        <taxon>Fungi</taxon>
        <taxon>Dikarya</taxon>
        <taxon>Basidiomycota</taxon>
        <taxon>Agaricomycotina</taxon>
        <taxon>Agaricomycetes</taxon>
        <taxon>Agaricomycetidae</taxon>
        <taxon>Agaricales</taxon>
        <taxon>Agaricineae</taxon>
        <taxon>Hymenogastraceae</taxon>
        <taxon>Gymnopilus</taxon>
    </lineage>
</organism>
<feature type="transmembrane region" description="Helical" evidence="1">
    <location>
        <begin position="44"/>
        <end position="65"/>
    </location>
</feature>
<feature type="transmembrane region" description="Helical" evidence="1">
    <location>
        <begin position="12"/>
        <end position="32"/>
    </location>
</feature>
<keyword evidence="3" id="KW-1185">Reference proteome</keyword>
<evidence type="ECO:0000256" key="1">
    <source>
        <dbReference type="SAM" id="Phobius"/>
    </source>
</evidence>
<keyword evidence="1" id="KW-0472">Membrane</keyword>
<sequence>MFIPQQSLIPWKVIVTFLQIFAMFATSWRLWFRYNRRRLWVDDYTVIPALVMDMLNTLAIWFVWVETETNAQLERQQALTWLVSIPWYSLIWSTRISMALTITRIYPAWGTIRRCARTAALAFAILYVGVMAWQFTTSCSSVNDSFAAPTFILFSDCNSERYSLTIIEFIFDIGASLFLVAFPIVVLTNVMITRGQKLLTIAFLLSSLFCFLCTSLYCAFTYSPSISGPGRELVVSMLSELETVVSLLACNTVAVVTFLYRNDLRPGAIDDSIEWKKSNHVHHKEAKRPSSTTSFALKSITSNTPASPIQSDWLPQQTFAKSVHIEEAVL</sequence>
<dbReference type="AlphaFoldDB" id="A0A409Y271"/>
<dbReference type="Proteomes" id="UP000284706">
    <property type="component" value="Unassembled WGS sequence"/>
</dbReference>
<feature type="transmembrane region" description="Helical" evidence="1">
    <location>
        <begin position="85"/>
        <end position="106"/>
    </location>
</feature>
<keyword evidence="1" id="KW-1133">Transmembrane helix</keyword>
<name>A0A409Y271_9AGAR</name>
<comment type="caution">
    <text evidence="2">The sequence shown here is derived from an EMBL/GenBank/DDBJ whole genome shotgun (WGS) entry which is preliminary data.</text>
</comment>
<dbReference type="InterPro" id="IPR052337">
    <property type="entry name" value="SAT4-like"/>
</dbReference>
<feature type="transmembrane region" description="Helical" evidence="1">
    <location>
        <begin position="118"/>
        <end position="136"/>
    </location>
</feature>
<evidence type="ECO:0008006" key="4">
    <source>
        <dbReference type="Google" id="ProtNLM"/>
    </source>
</evidence>
<gene>
    <name evidence="2" type="ORF">CVT26_001010</name>
</gene>
<dbReference type="OrthoDB" id="3048507at2759"/>
<evidence type="ECO:0000313" key="2">
    <source>
        <dbReference type="EMBL" id="PPQ97105.1"/>
    </source>
</evidence>